<dbReference type="AlphaFoldDB" id="A0A542YH21"/>
<organism evidence="1 2">
    <name type="scientific">Homoserinimonas aerilata</name>
    <dbReference type="NCBI Taxonomy" id="1162970"/>
    <lineage>
        <taxon>Bacteria</taxon>
        <taxon>Bacillati</taxon>
        <taxon>Actinomycetota</taxon>
        <taxon>Actinomycetes</taxon>
        <taxon>Micrococcales</taxon>
        <taxon>Microbacteriaceae</taxon>
        <taxon>Homoserinimonas</taxon>
    </lineage>
</organism>
<name>A0A542YH21_9MICO</name>
<proteinExistence type="predicted"/>
<gene>
    <name evidence="1" type="ORF">FB562_0458</name>
</gene>
<accession>A0A542YH21</accession>
<comment type="caution">
    <text evidence="1">The sequence shown here is derived from an EMBL/GenBank/DDBJ whole genome shotgun (WGS) entry which is preliminary data.</text>
</comment>
<sequence>MTPVHGKPRSFCDRPAEFGKSENAAFIEAPFPDPDTTMPENARAWMAEFAGEAQAAAIQHEVALAINRILTIDHITHAAYGRLVGLDERRIGAILRGDLGMYLHEFEIAKRCLPGLETVLRVRFRRAQLARTYSSKIQPVAPLDGYRYITLTADED</sequence>
<keyword evidence="2" id="KW-1185">Reference proteome</keyword>
<protein>
    <submittedName>
        <fullName evidence="1">Uncharacterized protein</fullName>
    </submittedName>
</protein>
<dbReference type="RefSeq" id="WP_141879656.1">
    <property type="nucleotide sequence ID" value="NZ_VFOM01000001.1"/>
</dbReference>
<evidence type="ECO:0000313" key="1">
    <source>
        <dbReference type="EMBL" id="TQL47400.1"/>
    </source>
</evidence>
<dbReference type="EMBL" id="VFOM01000001">
    <property type="protein sequence ID" value="TQL47400.1"/>
    <property type="molecule type" value="Genomic_DNA"/>
</dbReference>
<dbReference type="Proteomes" id="UP000317998">
    <property type="component" value="Unassembled WGS sequence"/>
</dbReference>
<evidence type="ECO:0000313" key="2">
    <source>
        <dbReference type="Proteomes" id="UP000317998"/>
    </source>
</evidence>
<reference evidence="1 2" key="1">
    <citation type="submission" date="2019-06" db="EMBL/GenBank/DDBJ databases">
        <title>Sequencing the genomes of 1000 actinobacteria strains.</title>
        <authorList>
            <person name="Klenk H.-P."/>
        </authorList>
    </citation>
    <scope>NUCLEOTIDE SEQUENCE [LARGE SCALE GENOMIC DNA]</scope>
    <source>
        <strain evidence="1 2">DSM 26477</strain>
    </source>
</reference>